<dbReference type="GO" id="GO:0042545">
    <property type="term" value="P:cell wall modification"/>
    <property type="evidence" value="ECO:0007669"/>
    <property type="project" value="UniProtKB-UniRule"/>
</dbReference>
<dbReference type="PROSITE" id="PS00503">
    <property type="entry name" value="PECTINESTERASE_2"/>
    <property type="match status" value="1"/>
</dbReference>
<dbReference type="OrthoDB" id="9804686at2"/>
<dbReference type="GO" id="GO:0009279">
    <property type="term" value="C:cell outer membrane"/>
    <property type="evidence" value="ECO:0007669"/>
    <property type="project" value="TreeGrafter"/>
</dbReference>
<comment type="pathway">
    <text evidence="5">Glycan metabolism; pectin degradation; 2-dehydro-3-deoxy-D-gluconate from pectin: step 1/5.</text>
</comment>
<dbReference type="AlphaFoldDB" id="A0A4R8I5I7"/>
<dbReference type="EC" id="3.1.1.11" evidence="5"/>
<evidence type="ECO:0000256" key="4">
    <source>
        <dbReference type="PROSITE-ProRule" id="PRU10040"/>
    </source>
</evidence>
<dbReference type="UniPathway" id="UPA00545">
    <property type="reaction ID" value="UER00823"/>
</dbReference>
<evidence type="ECO:0000313" key="7">
    <source>
        <dbReference type="EMBL" id="TDX83250.1"/>
    </source>
</evidence>
<dbReference type="RefSeq" id="WP_133946408.1">
    <property type="nucleotide sequence ID" value="NZ_SOEO01000003.1"/>
</dbReference>
<evidence type="ECO:0000256" key="5">
    <source>
        <dbReference type="RuleBase" id="RU000589"/>
    </source>
</evidence>
<dbReference type="EMBL" id="SOEO01000003">
    <property type="protein sequence ID" value="TDX83250.1"/>
    <property type="molecule type" value="Genomic_DNA"/>
</dbReference>
<keyword evidence="2 5" id="KW-0378">Hydrolase</keyword>
<organism evidence="7 8">
    <name type="scientific">Epilithonimonas xixisoli</name>
    <dbReference type="NCBI Taxonomy" id="1476462"/>
    <lineage>
        <taxon>Bacteria</taxon>
        <taxon>Pseudomonadati</taxon>
        <taxon>Bacteroidota</taxon>
        <taxon>Flavobacteriia</taxon>
        <taxon>Flavobacteriales</taxon>
        <taxon>Weeksellaceae</taxon>
        <taxon>Chryseobacterium group</taxon>
        <taxon>Epilithonimonas</taxon>
    </lineage>
</organism>
<name>A0A4R8I5I7_9FLAO</name>
<dbReference type="PANTHER" id="PTHR31321:SF57">
    <property type="entry name" value="PECTINESTERASE 53-RELATED"/>
    <property type="match status" value="1"/>
</dbReference>
<dbReference type="PANTHER" id="PTHR31321">
    <property type="entry name" value="ACYL-COA THIOESTER HYDROLASE YBHC-RELATED"/>
    <property type="match status" value="1"/>
</dbReference>
<reference evidence="7 8" key="1">
    <citation type="submission" date="2019-03" db="EMBL/GenBank/DDBJ databases">
        <title>Genomic Encyclopedia of Type Strains, Phase III (KMG-III): the genomes of soil and plant-associated and newly described type strains.</title>
        <authorList>
            <person name="Whitman W."/>
        </authorList>
    </citation>
    <scope>NUCLEOTIDE SEQUENCE [LARGE SCALE GENOMIC DNA]</scope>
    <source>
        <strain evidence="7 8">CGMCC 1.12802</strain>
    </source>
</reference>
<dbReference type="InterPro" id="IPR033131">
    <property type="entry name" value="Pectinesterase_Asp_AS"/>
</dbReference>
<protein>
    <recommendedName>
        <fullName evidence="5">Pectinesterase</fullName>
        <ecNumber evidence="5">3.1.1.11</ecNumber>
    </recommendedName>
</protein>
<dbReference type="Pfam" id="PF01095">
    <property type="entry name" value="Pectinesterase"/>
    <property type="match status" value="1"/>
</dbReference>
<dbReference type="GO" id="GO:0045490">
    <property type="term" value="P:pectin catabolic process"/>
    <property type="evidence" value="ECO:0007669"/>
    <property type="project" value="UniProtKB-UniRule"/>
</dbReference>
<dbReference type="InterPro" id="IPR011050">
    <property type="entry name" value="Pectin_lyase_fold/virulence"/>
</dbReference>
<evidence type="ECO:0000256" key="1">
    <source>
        <dbReference type="ARBA" id="ARBA00008891"/>
    </source>
</evidence>
<evidence type="ECO:0000259" key="6">
    <source>
        <dbReference type="Pfam" id="PF01095"/>
    </source>
</evidence>
<dbReference type="InterPro" id="IPR012334">
    <property type="entry name" value="Pectin_lyas_fold"/>
</dbReference>
<keyword evidence="8" id="KW-1185">Reference proteome</keyword>
<dbReference type="SUPFAM" id="SSF51126">
    <property type="entry name" value="Pectin lyase-like"/>
    <property type="match status" value="1"/>
</dbReference>
<feature type="domain" description="Pectinesterase catalytic" evidence="6">
    <location>
        <begin position="37"/>
        <end position="332"/>
    </location>
</feature>
<proteinExistence type="inferred from homology"/>
<sequence>MKQSKIKNFLLFFSFVFVLISINSFSVINRDSEKIYTVAKDGSGDFQTVQEAIDAIGNGLQTTTKIFIKKGTYKEKITVPATKGPITFEGESLKETIIVNDDFASKKNADGKEFGTTGSSTIFIFSDNFSAKNLTFQNDAGKVGQAVAVLITGDRAIFENCRFLGFQDTLYLKGQQDDPSKTKDIRHYFKNCYIEGTTDFIFGAATAVFQNCEIYAKESATYLTAASTPEGKKYGFVFIDCKITGEAKSQSVYLGRPWRPFAKTVFINTEISNVIKPEGWHNWNKPDAEKTTFYGEYNSKGIGSNSEKRVSWSHQLSKKEAKEYSIKKILAGKDNWNFKIK</sequence>
<dbReference type="InterPro" id="IPR000070">
    <property type="entry name" value="Pectinesterase_cat"/>
</dbReference>
<accession>A0A4R8I5I7</accession>
<keyword evidence="3 5" id="KW-0063">Aspartyl esterase</keyword>
<evidence type="ECO:0000313" key="8">
    <source>
        <dbReference type="Proteomes" id="UP000295313"/>
    </source>
</evidence>
<comment type="catalytic activity">
    <reaction evidence="5">
        <text>[(1-&gt;4)-alpha-D-galacturonosyl methyl ester](n) + n H2O = [(1-&gt;4)-alpha-D-galacturonosyl](n) + n methanol + n H(+)</text>
        <dbReference type="Rhea" id="RHEA:22380"/>
        <dbReference type="Rhea" id="RHEA-COMP:14570"/>
        <dbReference type="Rhea" id="RHEA-COMP:14573"/>
        <dbReference type="ChEBI" id="CHEBI:15377"/>
        <dbReference type="ChEBI" id="CHEBI:15378"/>
        <dbReference type="ChEBI" id="CHEBI:17790"/>
        <dbReference type="ChEBI" id="CHEBI:140522"/>
        <dbReference type="ChEBI" id="CHEBI:140523"/>
        <dbReference type="EC" id="3.1.1.11"/>
    </reaction>
</comment>
<comment type="caution">
    <text evidence="7">The sequence shown here is derived from an EMBL/GenBank/DDBJ whole genome shotgun (WGS) entry which is preliminary data.</text>
</comment>
<dbReference type="Proteomes" id="UP000295313">
    <property type="component" value="Unassembled WGS sequence"/>
</dbReference>
<dbReference type="Gene3D" id="2.160.20.10">
    <property type="entry name" value="Single-stranded right-handed beta-helix, Pectin lyase-like"/>
    <property type="match status" value="1"/>
</dbReference>
<dbReference type="GO" id="GO:0030599">
    <property type="term" value="F:pectinesterase activity"/>
    <property type="evidence" value="ECO:0007669"/>
    <property type="project" value="UniProtKB-UniRule"/>
</dbReference>
<dbReference type="FunFam" id="2.160.20.10:FF:000052">
    <property type="entry name" value="Pectinesterase"/>
    <property type="match status" value="1"/>
</dbReference>
<feature type="active site" evidence="4">
    <location>
        <position position="199"/>
    </location>
</feature>
<gene>
    <name evidence="7" type="ORF">B0I22_3329</name>
</gene>
<evidence type="ECO:0000256" key="2">
    <source>
        <dbReference type="ARBA" id="ARBA00022801"/>
    </source>
</evidence>
<evidence type="ECO:0000256" key="3">
    <source>
        <dbReference type="ARBA" id="ARBA00023085"/>
    </source>
</evidence>
<comment type="similarity">
    <text evidence="1">Belongs to the pectinesterase family.</text>
</comment>